<dbReference type="PANTHER" id="PTHR11142">
    <property type="entry name" value="PSEUDOURIDYLATE SYNTHASE"/>
    <property type="match status" value="1"/>
</dbReference>
<organism evidence="8 9">
    <name type="scientific">Mediterraneibacter butyricigenes</name>
    <dbReference type="NCBI Taxonomy" id="2316025"/>
    <lineage>
        <taxon>Bacteria</taxon>
        <taxon>Bacillati</taxon>
        <taxon>Bacillota</taxon>
        <taxon>Clostridia</taxon>
        <taxon>Lachnospirales</taxon>
        <taxon>Lachnospiraceae</taxon>
        <taxon>Mediterraneibacter</taxon>
    </lineage>
</organism>
<dbReference type="InterPro" id="IPR020097">
    <property type="entry name" value="PsdUridine_synth_TruA_a/b_dom"/>
</dbReference>
<feature type="domain" description="Pseudouridine synthase I TruA alpha/beta" evidence="7">
    <location>
        <begin position="7"/>
        <end position="104"/>
    </location>
</feature>
<evidence type="ECO:0000256" key="3">
    <source>
        <dbReference type="ARBA" id="ARBA00023235"/>
    </source>
</evidence>
<keyword evidence="3 4" id="KW-0413">Isomerase</keyword>
<gene>
    <name evidence="8" type="primary">truA2_2</name>
    <name evidence="4" type="synonym">truA</name>
    <name evidence="8" type="ORF">KGMB01110_27910</name>
</gene>
<dbReference type="GO" id="GO:0031119">
    <property type="term" value="P:tRNA pseudouridine synthesis"/>
    <property type="evidence" value="ECO:0007669"/>
    <property type="project" value="UniProtKB-UniRule"/>
</dbReference>
<comment type="function">
    <text evidence="4">Formation of pseudouridine at positions 38, 39 and 40 in the anticodon stem and loop of transfer RNAs.</text>
</comment>
<evidence type="ECO:0000256" key="6">
    <source>
        <dbReference type="RuleBase" id="RU003792"/>
    </source>
</evidence>
<keyword evidence="9" id="KW-1185">Reference proteome</keyword>
<evidence type="ECO:0000256" key="1">
    <source>
        <dbReference type="ARBA" id="ARBA00009375"/>
    </source>
</evidence>
<proteinExistence type="inferred from homology"/>
<evidence type="ECO:0000256" key="2">
    <source>
        <dbReference type="ARBA" id="ARBA00022694"/>
    </source>
</evidence>
<accession>A0A391P3Z7</accession>
<feature type="domain" description="Pseudouridine synthase I TruA alpha/beta" evidence="7">
    <location>
        <begin position="146"/>
        <end position="244"/>
    </location>
</feature>
<comment type="catalytic activity">
    <reaction evidence="4 6">
        <text>uridine(38/39/40) in tRNA = pseudouridine(38/39/40) in tRNA</text>
        <dbReference type="Rhea" id="RHEA:22376"/>
        <dbReference type="Rhea" id="RHEA-COMP:10085"/>
        <dbReference type="Rhea" id="RHEA-COMP:10087"/>
        <dbReference type="ChEBI" id="CHEBI:65314"/>
        <dbReference type="ChEBI" id="CHEBI:65315"/>
        <dbReference type="EC" id="5.4.99.12"/>
    </reaction>
</comment>
<evidence type="ECO:0000259" key="7">
    <source>
        <dbReference type="Pfam" id="PF01416"/>
    </source>
</evidence>
<comment type="caution">
    <text evidence="4">Lacks conserved residue(s) required for the propagation of feature annotation.</text>
</comment>
<evidence type="ECO:0000256" key="5">
    <source>
        <dbReference type="PIRSR" id="PIRSR001430-2"/>
    </source>
</evidence>
<dbReference type="GO" id="GO:0003723">
    <property type="term" value="F:RNA binding"/>
    <property type="evidence" value="ECO:0007669"/>
    <property type="project" value="InterPro"/>
</dbReference>
<evidence type="ECO:0000313" key="8">
    <source>
        <dbReference type="EMBL" id="GCA68355.1"/>
    </source>
</evidence>
<dbReference type="RefSeq" id="WP_117602357.1">
    <property type="nucleotide sequence ID" value="NZ_BHGK01000001.1"/>
</dbReference>
<dbReference type="Gene3D" id="3.30.70.660">
    <property type="entry name" value="Pseudouridine synthase I, catalytic domain, C-terminal subdomain"/>
    <property type="match status" value="1"/>
</dbReference>
<dbReference type="PANTHER" id="PTHR11142:SF22">
    <property type="entry name" value="TRNA PSEUDOURIDINE SYNTHASE A 2"/>
    <property type="match status" value="1"/>
</dbReference>
<dbReference type="Proteomes" id="UP000265643">
    <property type="component" value="Unassembled WGS sequence"/>
</dbReference>
<dbReference type="PIRSF" id="PIRSF001430">
    <property type="entry name" value="tRNA_psdUrid_synth"/>
    <property type="match status" value="1"/>
</dbReference>
<protein>
    <recommendedName>
        <fullName evidence="4">tRNA pseudouridine synthase A</fullName>
        <ecNumber evidence="4">5.4.99.12</ecNumber>
    </recommendedName>
    <alternativeName>
        <fullName evidence="4">tRNA pseudouridine(38-40) synthase</fullName>
    </alternativeName>
    <alternativeName>
        <fullName evidence="4">tRNA pseudouridylate synthase I</fullName>
    </alternativeName>
    <alternativeName>
        <fullName evidence="4">tRNA-uridine isomerase I</fullName>
    </alternativeName>
</protein>
<comment type="caution">
    <text evidence="8">The sequence shown here is derived from an EMBL/GenBank/DDBJ whole genome shotgun (WGS) entry which is preliminary data.</text>
</comment>
<dbReference type="InterPro" id="IPR020103">
    <property type="entry name" value="PsdUridine_synth_cat_dom_sf"/>
</dbReference>
<sequence>MRNIKLIIEYDGTRYQGWQQPGKDDSPNTILGRITSVLKKMTMEELTVYSGLRTETGVHAFCQTINFKTNGNFSADSFKHYLNKYLPMDIAVVDACEVPERFHASLSAKSRTYLYQLVPGDVPSVFQRKYSWHSFLPIDADRIRLAAPLLCGRHDYACFSNGKTKKSTVRTVFSIDVTESGGFLYISICATDFLHNMARSMIGTLIDIGTGKRDPECIPAIFAGEQRSSVPCSPQGLILKEITY</sequence>
<dbReference type="EC" id="5.4.99.12" evidence="4"/>
<comment type="similarity">
    <text evidence="1 4 6">Belongs to the tRNA pseudouridine synthase TruA family.</text>
</comment>
<keyword evidence="2 4" id="KW-0819">tRNA processing</keyword>
<dbReference type="EMBL" id="BHGK01000001">
    <property type="protein sequence ID" value="GCA68355.1"/>
    <property type="molecule type" value="Genomic_DNA"/>
</dbReference>
<comment type="subunit">
    <text evidence="4">Homodimer.</text>
</comment>
<reference evidence="9" key="1">
    <citation type="submission" date="2018-09" db="EMBL/GenBank/DDBJ databases">
        <title>Draft Genome Sequence of Mediterraneibacter sp. KCTC 15684.</title>
        <authorList>
            <person name="Kim J.S."/>
            <person name="Han K.I."/>
            <person name="Suh M.K."/>
            <person name="Lee K.C."/>
            <person name="Eom M.K."/>
            <person name="Lee J.H."/>
            <person name="Park S.H."/>
            <person name="Kang S.W."/>
            <person name="Park J.E."/>
            <person name="Oh B.S."/>
            <person name="Yu S.Y."/>
            <person name="Choi S.H."/>
            <person name="Lee D.H."/>
            <person name="Yoon H."/>
            <person name="Kim B."/>
            <person name="Yang S.J."/>
            <person name="Lee J.S."/>
        </authorList>
    </citation>
    <scope>NUCLEOTIDE SEQUENCE [LARGE SCALE GENOMIC DNA]</scope>
    <source>
        <strain evidence="9">KCTC 15684</strain>
    </source>
</reference>
<evidence type="ECO:0000313" key="9">
    <source>
        <dbReference type="Proteomes" id="UP000265643"/>
    </source>
</evidence>
<evidence type="ECO:0000256" key="4">
    <source>
        <dbReference type="HAMAP-Rule" id="MF_00171"/>
    </source>
</evidence>
<dbReference type="SUPFAM" id="SSF55120">
    <property type="entry name" value="Pseudouridine synthase"/>
    <property type="match status" value="1"/>
</dbReference>
<dbReference type="AlphaFoldDB" id="A0A391P3Z7"/>
<dbReference type="InterPro" id="IPR020094">
    <property type="entry name" value="TruA/RsuA/RluB/E/F_N"/>
</dbReference>
<feature type="binding site" evidence="4 5">
    <location>
        <position position="113"/>
    </location>
    <ligand>
        <name>substrate</name>
    </ligand>
</feature>
<dbReference type="HAMAP" id="MF_00171">
    <property type="entry name" value="TruA"/>
    <property type="match status" value="1"/>
</dbReference>
<dbReference type="CDD" id="cd02570">
    <property type="entry name" value="PseudoU_synth_EcTruA"/>
    <property type="match status" value="1"/>
</dbReference>
<dbReference type="NCBIfam" id="TIGR00071">
    <property type="entry name" value="hisT_truA"/>
    <property type="match status" value="1"/>
</dbReference>
<name>A0A391P3Z7_9FIRM</name>
<dbReference type="GO" id="GO:0160147">
    <property type="term" value="F:tRNA pseudouridine(38-40) synthase activity"/>
    <property type="evidence" value="ECO:0007669"/>
    <property type="project" value="UniProtKB-EC"/>
</dbReference>
<dbReference type="Pfam" id="PF01416">
    <property type="entry name" value="PseudoU_synth_1"/>
    <property type="match status" value="2"/>
</dbReference>
<dbReference type="InterPro" id="IPR001406">
    <property type="entry name" value="PsdUridine_synth_TruA"/>
</dbReference>
<dbReference type="InterPro" id="IPR020095">
    <property type="entry name" value="PsdUridine_synth_TruA_C"/>
</dbReference>
<dbReference type="Gene3D" id="3.30.70.580">
    <property type="entry name" value="Pseudouridine synthase I, catalytic domain, N-terminal subdomain"/>
    <property type="match status" value="1"/>
</dbReference>